<proteinExistence type="predicted"/>
<reference evidence="2" key="1">
    <citation type="submission" date="2019-11" db="UniProtKB">
        <authorList>
            <consortium name="WormBaseParasite"/>
        </authorList>
    </citation>
    <scope>IDENTIFICATION</scope>
</reference>
<dbReference type="AlphaFoldDB" id="A0A5K3EY56"/>
<feature type="compositionally biased region" description="Low complexity" evidence="1">
    <location>
        <begin position="55"/>
        <end position="76"/>
    </location>
</feature>
<evidence type="ECO:0000313" key="2">
    <source>
        <dbReference type="WBParaSite" id="MCU_004068-RC"/>
    </source>
</evidence>
<accession>A0A5K3EY56</accession>
<name>A0A5K3EY56_MESCO</name>
<protein>
    <submittedName>
        <fullName evidence="2">TIR domain-containing protein</fullName>
    </submittedName>
</protein>
<evidence type="ECO:0000256" key="1">
    <source>
        <dbReference type="SAM" id="MobiDB-lite"/>
    </source>
</evidence>
<dbReference type="WBParaSite" id="MCU_004068-RC">
    <property type="protein sequence ID" value="MCU_004068-RC"/>
    <property type="gene ID" value="MCU_004068"/>
</dbReference>
<organism evidence="2">
    <name type="scientific">Mesocestoides corti</name>
    <name type="common">Flatworm</name>
    <dbReference type="NCBI Taxonomy" id="53468"/>
    <lineage>
        <taxon>Eukaryota</taxon>
        <taxon>Metazoa</taxon>
        <taxon>Spiralia</taxon>
        <taxon>Lophotrochozoa</taxon>
        <taxon>Platyhelminthes</taxon>
        <taxon>Cestoda</taxon>
        <taxon>Eucestoda</taxon>
        <taxon>Cyclophyllidea</taxon>
        <taxon>Mesocestoididae</taxon>
        <taxon>Mesocestoides</taxon>
    </lineage>
</organism>
<feature type="region of interest" description="Disordered" evidence="1">
    <location>
        <begin position="27"/>
        <end position="90"/>
    </location>
</feature>
<sequence length="118" mass="12918">MPRRLTSTGHCVCSPASPTVALATRRQSANATESVPLPSAWQNRTPSRLRRRHAASLSCWPRATRGSATRSTRASSLFYPATPPRPNSSLSSPSAYFRLFVLCLLNFVPVLSCCQLSR</sequence>